<dbReference type="AlphaFoldDB" id="A0A843TKG5"/>
<keyword evidence="2" id="KW-1185">Reference proteome</keyword>
<comment type="caution">
    <text evidence="1">The sequence shown here is derived from an EMBL/GenBank/DDBJ whole genome shotgun (WGS) entry which is preliminary data.</text>
</comment>
<evidence type="ECO:0000313" key="2">
    <source>
        <dbReference type="Proteomes" id="UP000652761"/>
    </source>
</evidence>
<sequence>MDVTFLDRAWKGALWGVWPAAVATVANTKRPARAALTVVLEQVTCWEKMSLVLDDREGCSGLEQDRCFRTPWGWSSEDG</sequence>
<name>A0A843TKG5_COLES</name>
<gene>
    <name evidence="1" type="ORF">Taro_003025</name>
</gene>
<dbReference type="EMBL" id="NMUH01000076">
    <property type="protein sequence ID" value="MQL70716.1"/>
    <property type="molecule type" value="Genomic_DNA"/>
</dbReference>
<reference evidence="1" key="1">
    <citation type="submission" date="2017-07" db="EMBL/GenBank/DDBJ databases">
        <title>Taro Niue Genome Assembly and Annotation.</title>
        <authorList>
            <person name="Atibalentja N."/>
            <person name="Keating K."/>
            <person name="Fields C.J."/>
        </authorList>
    </citation>
    <scope>NUCLEOTIDE SEQUENCE</scope>
    <source>
        <strain evidence="1">Niue_2</strain>
        <tissue evidence="1">Leaf</tissue>
    </source>
</reference>
<protein>
    <submittedName>
        <fullName evidence="1">Uncharacterized protein</fullName>
    </submittedName>
</protein>
<organism evidence="1 2">
    <name type="scientific">Colocasia esculenta</name>
    <name type="common">Wild taro</name>
    <name type="synonym">Arum esculentum</name>
    <dbReference type="NCBI Taxonomy" id="4460"/>
    <lineage>
        <taxon>Eukaryota</taxon>
        <taxon>Viridiplantae</taxon>
        <taxon>Streptophyta</taxon>
        <taxon>Embryophyta</taxon>
        <taxon>Tracheophyta</taxon>
        <taxon>Spermatophyta</taxon>
        <taxon>Magnoliopsida</taxon>
        <taxon>Liliopsida</taxon>
        <taxon>Araceae</taxon>
        <taxon>Aroideae</taxon>
        <taxon>Colocasieae</taxon>
        <taxon>Colocasia</taxon>
    </lineage>
</organism>
<dbReference type="Proteomes" id="UP000652761">
    <property type="component" value="Unassembled WGS sequence"/>
</dbReference>
<accession>A0A843TKG5</accession>
<evidence type="ECO:0000313" key="1">
    <source>
        <dbReference type="EMBL" id="MQL70716.1"/>
    </source>
</evidence>
<proteinExistence type="predicted"/>